<evidence type="ECO:0000313" key="1">
    <source>
        <dbReference type="EMBL" id="KEQ54757.1"/>
    </source>
</evidence>
<reference evidence="1 2" key="1">
    <citation type="submission" date="2014-02" db="EMBL/GenBank/DDBJ databases">
        <title>Whole genome sequence of Sphingobium chlorophenolicum NBRC 16172.</title>
        <authorList>
            <person name="Gan H.M."/>
            <person name="Gan H.Y."/>
            <person name="Chew T.H."/>
            <person name="Savka M.A."/>
        </authorList>
    </citation>
    <scope>NUCLEOTIDE SEQUENCE [LARGE SCALE GENOMIC DNA]</scope>
    <source>
        <strain evidence="1 2">NBRC 16172</strain>
    </source>
</reference>
<dbReference type="eggNOG" id="ENOG5031AEM">
    <property type="taxonomic scope" value="Bacteria"/>
</dbReference>
<dbReference type="Proteomes" id="UP000028411">
    <property type="component" value="Unassembled WGS sequence"/>
</dbReference>
<accession>A0A081RHT4</accession>
<evidence type="ECO:0000313" key="2">
    <source>
        <dbReference type="Proteomes" id="UP000028411"/>
    </source>
</evidence>
<proteinExistence type="predicted"/>
<organism evidence="1 2">
    <name type="scientific">Sphingobium chlorophenolicum</name>
    <dbReference type="NCBI Taxonomy" id="46429"/>
    <lineage>
        <taxon>Bacteria</taxon>
        <taxon>Pseudomonadati</taxon>
        <taxon>Pseudomonadota</taxon>
        <taxon>Alphaproteobacteria</taxon>
        <taxon>Sphingomonadales</taxon>
        <taxon>Sphingomonadaceae</taxon>
        <taxon>Sphingobium</taxon>
    </lineage>
</organism>
<gene>
    <name evidence="1" type="ORF">BV95_00986</name>
</gene>
<protein>
    <submittedName>
        <fullName evidence="1">Uncharacterized protein</fullName>
    </submittedName>
</protein>
<dbReference type="AlphaFoldDB" id="A0A081RHT4"/>
<dbReference type="PATRIC" id="fig|46429.4.peg.950"/>
<dbReference type="RefSeq" id="WP_234703101.1">
    <property type="nucleotide sequence ID" value="NZ_JFHR01000007.1"/>
</dbReference>
<dbReference type="EMBL" id="JFHR01000007">
    <property type="protein sequence ID" value="KEQ54757.1"/>
    <property type="molecule type" value="Genomic_DNA"/>
</dbReference>
<comment type="caution">
    <text evidence="1">The sequence shown here is derived from an EMBL/GenBank/DDBJ whole genome shotgun (WGS) entry which is preliminary data.</text>
</comment>
<name>A0A081RHT4_SPHCR</name>
<sequence length="131" mass="14500">MTAVANDARTAGSPGCDWKMTVFELAIFMCVFRAGRAPRLEEICHVIGEWFECAVDPSSAAAPIEHMLANRWVAEESHCFRATEEGRSAARPLMNGLIRLLDQGTRLIDVALMMSVLRLSKGELDHGLRNL</sequence>